<keyword evidence="4" id="KW-0274">FAD</keyword>
<reference evidence="7 8" key="2">
    <citation type="journal article" date="2020" name="Cell Rep.">
        <title>Acquisition and Adaptation of Ultra-small Parasitic Reduced Genome Bacteria to Mammalian Hosts.</title>
        <authorList>
            <person name="McLean J.S."/>
            <person name="Bor B."/>
            <person name="Kerns K.A."/>
            <person name="Liu Q."/>
            <person name="To T.T."/>
            <person name="Solden L."/>
            <person name="Hendrickson E.L."/>
            <person name="Wrighton K."/>
            <person name="Shi W."/>
            <person name="He X."/>
        </authorList>
    </citation>
    <scope>NUCLEOTIDE SEQUENCE [LARGE SCALE GENOMIC DNA]</scope>
    <source>
        <strain evidence="7 8">TM7_CMJM_G6_1_HOT_870</strain>
    </source>
</reference>
<dbReference type="InterPro" id="IPR036188">
    <property type="entry name" value="FAD/NAD-bd_sf"/>
</dbReference>
<comment type="cofactor">
    <cofactor evidence="1">
        <name>FAD</name>
        <dbReference type="ChEBI" id="CHEBI:57692"/>
    </cofactor>
</comment>
<evidence type="ECO:0000256" key="3">
    <source>
        <dbReference type="ARBA" id="ARBA00022630"/>
    </source>
</evidence>
<comment type="similarity">
    <text evidence="2">Belongs to the class-I pyridine nucleotide-disulfide oxidoreductase family.</text>
</comment>
<dbReference type="Gene3D" id="3.30.390.30">
    <property type="match status" value="1"/>
</dbReference>
<keyword evidence="8" id="KW-1185">Reference proteome</keyword>
<evidence type="ECO:0000259" key="6">
    <source>
        <dbReference type="Pfam" id="PF07992"/>
    </source>
</evidence>
<name>A0ABY0FJB7_9BACT</name>
<dbReference type="SUPFAM" id="SSF55424">
    <property type="entry name" value="FAD/NAD-linked reductases, dimerisation (C-terminal) domain"/>
    <property type="match status" value="1"/>
</dbReference>
<dbReference type="PIRSF" id="PIRSF000350">
    <property type="entry name" value="Mercury_reductase_MerA"/>
    <property type="match status" value="1"/>
</dbReference>
<feature type="domain" description="FAD/NAD(P)-binding" evidence="6">
    <location>
        <begin position="8"/>
        <end position="313"/>
    </location>
</feature>
<accession>A0ABY0FJB7</accession>
<dbReference type="PRINTS" id="PR00411">
    <property type="entry name" value="PNDRDTASEI"/>
</dbReference>
<dbReference type="InterPro" id="IPR023753">
    <property type="entry name" value="FAD/NAD-binding_dom"/>
</dbReference>
<evidence type="ECO:0000313" key="8">
    <source>
        <dbReference type="Proteomes" id="UP001190925"/>
    </source>
</evidence>
<evidence type="ECO:0000256" key="2">
    <source>
        <dbReference type="ARBA" id="ARBA00007532"/>
    </source>
</evidence>
<dbReference type="RefSeq" id="WP_129718550.1">
    <property type="nucleotide sequence ID" value="NZ_PRLK01000001.1"/>
</dbReference>
<evidence type="ECO:0000259" key="5">
    <source>
        <dbReference type="Pfam" id="PF02852"/>
    </source>
</evidence>
<evidence type="ECO:0000313" key="7">
    <source>
        <dbReference type="EMBL" id="RYC73020.1"/>
    </source>
</evidence>
<dbReference type="EC" id="1.16.1.1" evidence="7"/>
<dbReference type="InterPro" id="IPR016156">
    <property type="entry name" value="FAD/NAD-linked_Rdtase_dimer_sf"/>
</dbReference>
<dbReference type="InterPro" id="IPR004099">
    <property type="entry name" value="Pyr_nucl-diS_OxRdtase_dimer"/>
</dbReference>
<proteinExistence type="inferred from homology"/>
<feature type="domain" description="Pyridine nucleotide-disulphide oxidoreductase dimerisation" evidence="5">
    <location>
        <begin position="346"/>
        <end position="452"/>
    </location>
</feature>
<dbReference type="InterPro" id="IPR001100">
    <property type="entry name" value="Pyr_nuc-diS_OxRdtase"/>
</dbReference>
<gene>
    <name evidence="7" type="primary">merA</name>
    <name evidence="7" type="ORF">G6CMJM_00125</name>
</gene>
<dbReference type="PRINTS" id="PR00368">
    <property type="entry name" value="FADPNR"/>
</dbReference>
<dbReference type="Pfam" id="PF07992">
    <property type="entry name" value="Pyr_redox_2"/>
    <property type="match status" value="1"/>
</dbReference>
<dbReference type="PANTHER" id="PTHR43014:SF5">
    <property type="entry name" value="GLUTATHIONE REDUCTASE (NADPH)"/>
    <property type="match status" value="1"/>
</dbReference>
<organism evidence="7 8">
    <name type="scientific">Candidatus Nanogingivalis gingivitcus</name>
    <dbReference type="NCBI Taxonomy" id="2171992"/>
    <lineage>
        <taxon>Bacteria</taxon>
        <taxon>Candidatus Saccharimonadota</taxon>
        <taxon>Candidatus Nanosyncoccalia</taxon>
        <taxon>Candidatus Nanogingivales</taxon>
        <taxon>Candidatus Nanogingivalaceae</taxon>
        <taxon>Candidatus Nanogingivalis</taxon>
    </lineage>
</organism>
<dbReference type="PANTHER" id="PTHR43014">
    <property type="entry name" value="MERCURIC REDUCTASE"/>
    <property type="match status" value="1"/>
</dbReference>
<dbReference type="GO" id="GO:0016152">
    <property type="term" value="F:mercury (II) reductase (NADP+) activity"/>
    <property type="evidence" value="ECO:0007669"/>
    <property type="project" value="UniProtKB-EC"/>
</dbReference>
<protein>
    <submittedName>
        <fullName evidence="7">Mercuric reductase</fullName>
        <ecNumber evidence="7">1.16.1.1</ecNumber>
    </submittedName>
</protein>
<reference evidence="7 8" key="1">
    <citation type="journal article" date="2018" name="bioRxiv">
        <title>Evidence of independent acquisition and adaption of ultra-small bacteria to human hosts across the highly diverse yet reduced genomes of the phylum Saccharibacteria.</title>
        <authorList>
            <person name="McLean J.S."/>
            <person name="Bor B."/>
            <person name="To T.T."/>
            <person name="Liu Q."/>
            <person name="Kearns K.A."/>
            <person name="Solden L.M."/>
            <person name="Wrighton K.C."/>
            <person name="He X."/>
            <person name="Shi W."/>
        </authorList>
    </citation>
    <scope>NUCLEOTIDE SEQUENCE [LARGE SCALE GENOMIC DNA]</scope>
    <source>
        <strain evidence="7 8">TM7_CMJM_G6_1_HOT_870</strain>
    </source>
</reference>
<keyword evidence="7" id="KW-0560">Oxidoreductase</keyword>
<evidence type="ECO:0000256" key="4">
    <source>
        <dbReference type="ARBA" id="ARBA00022827"/>
    </source>
</evidence>
<dbReference type="Proteomes" id="UP001190925">
    <property type="component" value="Unassembled WGS sequence"/>
</dbReference>
<dbReference type="Pfam" id="PF02852">
    <property type="entry name" value="Pyr_redox_dim"/>
    <property type="match status" value="1"/>
</dbReference>
<keyword evidence="3" id="KW-0285">Flavoprotein</keyword>
<dbReference type="Gene3D" id="3.50.50.60">
    <property type="entry name" value="FAD/NAD(P)-binding domain"/>
    <property type="match status" value="2"/>
</dbReference>
<dbReference type="SUPFAM" id="SSF51905">
    <property type="entry name" value="FAD/NAD(P)-binding domain"/>
    <property type="match status" value="1"/>
</dbReference>
<sequence length="457" mass="50592">MVKRNFDYDLIVIGTGAGGSAAANIVSKSGMKVAVVEDFLLGGESPNNTDIPKMALMRIAKSIYDIKKMSKVGVRSEHLSYNYPRILDWKKHVVYRTGVKDSEKFYQKLGVDVYKGRAHFLTPNEITVNKKHLSAKYFLIATGSDFIPEGVKNINNINYLTPKTIFSITRPPKSIFIIGGGQESIEIAQILSIFGTKVYISDKSSRLLPREDEEVSIAMENILVEDMNIFALPQTRVLAVEKDGSYKKVIFHRGGQEKSVKVEEILVASSRKPKTDIGLENAHIEYNDNGIIVNSYLQTSMKHIYASGSVVDSSYSTSEILTHSRIAAHNIIKAKARVSLHDNLSPRVIFGCPEVAVVGLTEDDCIKRDLKIKTSIAPLQLIARSNTEDFSHGFVKLICDNKRKIIGASIVSPEASSLIGELAIAIKYGMTVDEVTNIIHPFLGWSEAIRAAAYRIK</sequence>
<evidence type="ECO:0000256" key="1">
    <source>
        <dbReference type="ARBA" id="ARBA00001974"/>
    </source>
</evidence>
<comment type="caution">
    <text evidence="7">The sequence shown here is derived from an EMBL/GenBank/DDBJ whole genome shotgun (WGS) entry which is preliminary data.</text>
</comment>
<dbReference type="EMBL" id="PRLK01000001">
    <property type="protein sequence ID" value="RYC73020.1"/>
    <property type="molecule type" value="Genomic_DNA"/>
</dbReference>